<dbReference type="AlphaFoldDB" id="A0A1M7ZAZ3"/>
<proteinExistence type="predicted"/>
<organism evidence="1 2">
    <name type="scientific">Algoriphagus zhangzhouensis</name>
    <dbReference type="NCBI Taxonomy" id="1073327"/>
    <lineage>
        <taxon>Bacteria</taxon>
        <taxon>Pseudomonadati</taxon>
        <taxon>Bacteroidota</taxon>
        <taxon>Cytophagia</taxon>
        <taxon>Cytophagales</taxon>
        <taxon>Cyclobacteriaceae</taxon>
        <taxon>Algoriphagus</taxon>
    </lineage>
</organism>
<dbReference type="Proteomes" id="UP000184609">
    <property type="component" value="Unassembled WGS sequence"/>
</dbReference>
<sequence>MLKGWIVTNLIIFFVGNCFEYDLLNQMLDGLKSKTVSTTALSFKEEGFTNFNEFSMAFESDFLFGNEKFNLDSLFDEHQKLNFEKKLKEQGPLSFETKKVVNKQALISPGEDHNILYQFSYPLIQRGKKDILYGFVLVRTIGPFGESGDETLKLFRLFEGKWVEIHKATVSII</sequence>
<accession>A0A1M7ZAZ3</accession>
<dbReference type="RefSeq" id="WP_073571399.1">
    <property type="nucleotide sequence ID" value="NZ_FRXN01000002.1"/>
</dbReference>
<keyword evidence="2" id="KW-1185">Reference proteome</keyword>
<dbReference type="EMBL" id="FRXN01000002">
    <property type="protein sequence ID" value="SHO61990.1"/>
    <property type="molecule type" value="Genomic_DNA"/>
</dbReference>
<dbReference type="STRING" id="1073327.SAMN04488108_1759"/>
<evidence type="ECO:0000313" key="1">
    <source>
        <dbReference type="EMBL" id="SHO61990.1"/>
    </source>
</evidence>
<reference evidence="2" key="1">
    <citation type="submission" date="2016-12" db="EMBL/GenBank/DDBJ databases">
        <authorList>
            <person name="Varghese N."/>
            <person name="Submissions S."/>
        </authorList>
    </citation>
    <scope>NUCLEOTIDE SEQUENCE [LARGE SCALE GENOMIC DNA]</scope>
    <source>
        <strain evidence="2">DSM 25035</strain>
    </source>
</reference>
<evidence type="ECO:0000313" key="2">
    <source>
        <dbReference type="Proteomes" id="UP000184609"/>
    </source>
</evidence>
<protein>
    <submittedName>
        <fullName evidence="1">Uncharacterized protein</fullName>
    </submittedName>
</protein>
<gene>
    <name evidence="1" type="ORF">SAMN04488108_1759</name>
</gene>
<dbReference type="OrthoDB" id="826668at2"/>
<name>A0A1M7ZAZ3_9BACT</name>